<keyword evidence="4" id="KW-1185">Reference proteome</keyword>
<feature type="transmembrane region" description="Helical" evidence="2">
    <location>
        <begin position="79"/>
        <end position="99"/>
    </location>
</feature>
<keyword evidence="2" id="KW-1133">Transmembrane helix</keyword>
<accession>A0A7G9SFH4</accession>
<dbReference type="EMBL" id="CP060718">
    <property type="protein sequence ID" value="QNN66599.1"/>
    <property type="molecule type" value="Genomic_DNA"/>
</dbReference>
<gene>
    <name evidence="3" type="ORF">H9L13_07710</name>
</gene>
<feature type="compositionally biased region" description="Low complexity" evidence="1">
    <location>
        <begin position="158"/>
        <end position="170"/>
    </location>
</feature>
<proteinExistence type="predicted"/>
<organism evidence="3 4">
    <name type="scientific">Sphingomonas lutea</name>
    <dbReference type="NCBI Taxonomy" id="1045317"/>
    <lineage>
        <taxon>Bacteria</taxon>
        <taxon>Pseudomonadati</taxon>
        <taxon>Pseudomonadota</taxon>
        <taxon>Alphaproteobacteria</taxon>
        <taxon>Sphingomonadales</taxon>
        <taxon>Sphingomonadaceae</taxon>
        <taxon>Sphingomonas</taxon>
    </lineage>
</organism>
<name>A0A7G9SFH4_9SPHN</name>
<dbReference type="RefSeq" id="WP_187537191.1">
    <property type="nucleotide sequence ID" value="NZ_BAABJT010000001.1"/>
</dbReference>
<evidence type="ECO:0000313" key="4">
    <source>
        <dbReference type="Proteomes" id="UP000515971"/>
    </source>
</evidence>
<keyword evidence="2" id="KW-0812">Transmembrane</keyword>
<dbReference type="KEGG" id="slut:H9L13_07710"/>
<dbReference type="AlphaFoldDB" id="A0A7G9SFH4"/>
<feature type="region of interest" description="Disordered" evidence="1">
    <location>
        <begin position="148"/>
        <end position="170"/>
    </location>
</feature>
<keyword evidence="2" id="KW-0472">Membrane</keyword>
<protein>
    <submittedName>
        <fullName evidence="3">Uncharacterized protein</fullName>
    </submittedName>
</protein>
<evidence type="ECO:0000256" key="2">
    <source>
        <dbReference type="SAM" id="Phobius"/>
    </source>
</evidence>
<sequence>MSMSIATPLAAGSTPSRRILLLTVLFGLFSYAFLAMRGAMVEEEWAMLLSLRRAIAVAAGAGAYWMVLKKLETLERIELGKVIGWIIMATLAILVVRLATTNFRPTHCRRCATSAGRSRGAAISGCGSWARSLFGAVQHAMLKPPSWNAPQVAPWPASSSRRLSRSSQPI</sequence>
<dbReference type="Proteomes" id="UP000515971">
    <property type="component" value="Chromosome"/>
</dbReference>
<reference evidence="3 4" key="1">
    <citation type="submission" date="2020-08" db="EMBL/GenBank/DDBJ databases">
        <title>Genome sequence of Sphingomonas lutea KCTC 23642T.</title>
        <authorList>
            <person name="Hyun D.-W."/>
            <person name="Bae J.-W."/>
        </authorList>
    </citation>
    <scope>NUCLEOTIDE SEQUENCE [LARGE SCALE GENOMIC DNA]</scope>
    <source>
        <strain evidence="3 4">KCTC 23642</strain>
    </source>
</reference>
<evidence type="ECO:0000256" key="1">
    <source>
        <dbReference type="SAM" id="MobiDB-lite"/>
    </source>
</evidence>
<feature type="transmembrane region" description="Helical" evidence="2">
    <location>
        <begin position="45"/>
        <end position="67"/>
    </location>
</feature>
<feature type="transmembrane region" description="Helical" evidence="2">
    <location>
        <begin position="20"/>
        <end position="39"/>
    </location>
</feature>
<evidence type="ECO:0000313" key="3">
    <source>
        <dbReference type="EMBL" id="QNN66599.1"/>
    </source>
</evidence>